<dbReference type="HOGENOM" id="CLU_087038_0_0_1"/>
<comment type="subcellular location">
    <subcellularLocation>
        <location evidence="1">Endomembrane system</location>
        <topology evidence="1">Multi-pass membrane protein</topology>
    </subcellularLocation>
</comment>
<dbReference type="GO" id="GO:0016020">
    <property type="term" value="C:membrane"/>
    <property type="evidence" value="ECO:0007669"/>
    <property type="project" value="InterPro"/>
</dbReference>
<evidence type="ECO:0000256" key="2">
    <source>
        <dbReference type="ARBA" id="ARBA00022692"/>
    </source>
</evidence>
<keyword evidence="4 5" id="KW-0472">Membrane</keyword>
<proteinExistence type="predicted"/>
<keyword evidence="2 5" id="KW-0812">Transmembrane</keyword>
<feature type="transmembrane region" description="Helical" evidence="5">
    <location>
        <begin position="16"/>
        <end position="39"/>
    </location>
</feature>
<gene>
    <name evidence="6" type="ORF">BN7_2533</name>
</gene>
<feature type="transmembrane region" description="Helical" evidence="5">
    <location>
        <begin position="156"/>
        <end position="175"/>
    </location>
</feature>
<accession>K0KLA7</accession>
<evidence type="ECO:0000256" key="4">
    <source>
        <dbReference type="ARBA" id="ARBA00023136"/>
    </source>
</evidence>
<dbReference type="eggNOG" id="KOG3989">
    <property type="taxonomic scope" value="Eukaryota"/>
</dbReference>
<dbReference type="AlphaFoldDB" id="K0KLA7"/>
<feature type="transmembrane region" description="Helical" evidence="5">
    <location>
        <begin position="51"/>
        <end position="73"/>
    </location>
</feature>
<organism evidence="6 7">
    <name type="scientific">Wickerhamomyces ciferrii (strain ATCC 14091 / BCRC 22168 / CBS 111 / JCM 3599 / NBRC 0793 / NRRL Y-1031 F-60-10)</name>
    <name type="common">Yeast</name>
    <name type="synonym">Pichia ciferrii</name>
    <dbReference type="NCBI Taxonomy" id="1206466"/>
    <lineage>
        <taxon>Eukaryota</taxon>
        <taxon>Fungi</taxon>
        <taxon>Dikarya</taxon>
        <taxon>Ascomycota</taxon>
        <taxon>Saccharomycotina</taxon>
        <taxon>Saccharomycetes</taxon>
        <taxon>Phaffomycetales</taxon>
        <taxon>Wickerhamomycetaceae</taxon>
        <taxon>Wickerhamomyces</taxon>
    </lineage>
</organism>
<evidence type="ECO:0000313" key="6">
    <source>
        <dbReference type="EMBL" id="CCH42987.1"/>
    </source>
</evidence>
<protein>
    <submittedName>
        <fullName evidence="6">Membrane protein</fullName>
    </submittedName>
</protein>
<evidence type="ECO:0000256" key="1">
    <source>
        <dbReference type="ARBA" id="ARBA00004127"/>
    </source>
</evidence>
<comment type="caution">
    <text evidence="6">The sequence shown here is derived from an EMBL/GenBank/DDBJ whole genome shotgun (WGS) entry which is preliminary data.</text>
</comment>
<feature type="transmembrane region" description="Helical" evidence="5">
    <location>
        <begin position="124"/>
        <end position="144"/>
    </location>
</feature>
<dbReference type="GO" id="GO:0012505">
    <property type="term" value="C:endomembrane system"/>
    <property type="evidence" value="ECO:0007669"/>
    <property type="project" value="UniProtKB-SubCell"/>
</dbReference>
<feature type="transmembrane region" description="Helical" evidence="5">
    <location>
        <begin position="195"/>
        <end position="212"/>
    </location>
</feature>
<name>K0KLA7_WICCF</name>
<dbReference type="EMBL" id="CAIF01000060">
    <property type="protein sequence ID" value="CCH42987.1"/>
    <property type="molecule type" value="Genomic_DNA"/>
</dbReference>
<dbReference type="InParanoid" id="K0KLA7"/>
<feature type="transmembrane region" description="Helical" evidence="5">
    <location>
        <begin position="85"/>
        <end position="112"/>
    </location>
</feature>
<dbReference type="Proteomes" id="UP000009328">
    <property type="component" value="Unassembled WGS sequence"/>
</dbReference>
<dbReference type="Pfam" id="PF04750">
    <property type="entry name" value="Far-17a_AIG1"/>
    <property type="match status" value="1"/>
</dbReference>
<evidence type="ECO:0000313" key="7">
    <source>
        <dbReference type="Proteomes" id="UP000009328"/>
    </source>
</evidence>
<dbReference type="PANTHER" id="PTHR10989:SF16">
    <property type="entry name" value="AT02829P-RELATED"/>
    <property type="match status" value="1"/>
</dbReference>
<sequence>MTHPLSKINRLNHKSYLFFNLIGLTITSLALNAIFSLPLPKELESAGHFQFLTNLSLIFTIITILSNIITVIYPNSLILGLNIYLNAITIILETLVALIYWILRIFFIYLIIPKGVKPENFIPLYIDMSIHLFPITFLSIDYYLIKFKNFNINSKIVFGLVIGLTSSYWILLESLIKPPASYPYPFLNVDTKERVIIFVIVGVFGFLFYQISNNLHKPIQSLIYGKQVEEKTKNN</sequence>
<dbReference type="InterPro" id="IPR006838">
    <property type="entry name" value="ADTRP_AIG1"/>
</dbReference>
<evidence type="ECO:0000256" key="3">
    <source>
        <dbReference type="ARBA" id="ARBA00022989"/>
    </source>
</evidence>
<dbReference type="FunCoup" id="K0KLA7">
    <property type="interactions" value="86"/>
</dbReference>
<dbReference type="PANTHER" id="PTHR10989">
    <property type="entry name" value="ANDROGEN-INDUCED PROTEIN 1-RELATED"/>
    <property type="match status" value="1"/>
</dbReference>
<reference evidence="6 7" key="1">
    <citation type="journal article" date="2012" name="Eukaryot. Cell">
        <title>Draft genome sequence of Wickerhamomyces ciferrii NRRL Y-1031 F-60-10.</title>
        <authorList>
            <person name="Schneider J."/>
            <person name="Andrea H."/>
            <person name="Blom J."/>
            <person name="Jaenicke S."/>
            <person name="Ruckert C."/>
            <person name="Schorsch C."/>
            <person name="Szczepanowski R."/>
            <person name="Farwick M."/>
            <person name="Goesmann A."/>
            <person name="Puhler A."/>
            <person name="Schaffer S."/>
            <person name="Tauch A."/>
            <person name="Kohler T."/>
            <person name="Brinkrolf K."/>
        </authorList>
    </citation>
    <scope>NUCLEOTIDE SEQUENCE [LARGE SCALE GENOMIC DNA]</scope>
    <source>
        <strain evidence="7">ATCC 14091 / BCRC 22168 / CBS 111 / JCM 3599 / NBRC 0793 / NRRL Y-1031 F-60-10</strain>
    </source>
</reference>
<keyword evidence="3 5" id="KW-1133">Transmembrane helix</keyword>
<keyword evidence="7" id="KW-1185">Reference proteome</keyword>
<evidence type="ECO:0000256" key="5">
    <source>
        <dbReference type="SAM" id="Phobius"/>
    </source>
</evidence>